<protein>
    <submittedName>
        <fullName evidence="1">Phage particle protein associated with glycosidase activity</fullName>
    </submittedName>
</protein>
<dbReference type="InterPro" id="IPR051532">
    <property type="entry name" value="Ester_Hydrolysis_Enzymes"/>
</dbReference>
<dbReference type="KEGG" id="vg:12979173"/>
<evidence type="ECO:0000313" key="2">
    <source>
        <dbReference type="Proteomes" id="UP000002867"/>
    </source>
</evidence>
<dbReference type="Proteomes" id="UP000002867">
    <property type="component" value="Segment"/>
</dbReference>
<keyword evidence="1" id="KW-0378">Hydrolase</keyword>
<dbReference type="Gene3D" id="3.40.50.1110">
    <property type="entry name" value="SGNH hydrolase"/>
    <property type="match status" value="1"/>
</dbReference>
<keyword evidence="1" id="KW-0326">Glycosidase</keyword>
<name>I2FLT2_9CAUD</name>
<evidence type="ECO:0000313" key="1">
    <source>
        <dbReference type="EMBL" id="CCE60816.1"/>
    </source>
</evidence>
<dbReference type="PANTHER" id="PTHR30383:SF5">
    <property type="entry name" value="SGNH HYDROLASE-TYPE ESTERASE DOMAIN-CONTAINING PROTEIN"/>
    <property type="match status" value="1"/>
</dbReference>
<accession>I2FLT2</accession>
<dbReference type="GO" id="GO:0004622">
    <property type="term" value="F:phosphatidylcholine lysophospholipase activity"/>
    <property type="evidence" value="ECO:0007669"/>
    <property type="project" value="TreeGrafter"/>
</dbReference>
<dbReference type="RefSeq" id="YP_006382521.1">
    <property type="nucleotide sequence ID" value="NC_017971.2"/>
</dbReference>
<sequence>MAYDGFFADISTRSSVNEVLLEAEAIKNQVDALYQGTQTEATNAANSAITAKNEADRAQRIADSINGENPPYGTRQESPFDPEFGAKGDGVTDDTAAFAAFEAKYVGMTIDLGFAKCKVSAIPTKNVYQNGSWLIPGDPNQFTRFAFEGDTVNGRPALYHPYGGGLNRLKKALTDVLNQYVGVVWIGDSITWGSGNQPECAPFDPRNGTLKDPRDWFGTNSYVNNMRRYLIDQYLPGSTVTVEGWEQSPWGHPIVKAVKDIVTMPIGNEFSRTIIGSTVTITDEASPSLPAKWRLLISNGNTVDGDNAYGSVSFKFTGSSFRLHLGCVNDTASDYQIFIDGASIGRFSTADGATIDNGELEDNSSGTRTHTFPFVSNALVEIRALRPLLPGGSPTKVLRIHGLIIPKTLRLTNNGINGSSLYSYRLYNLPPTCWTYSESCAVNAGDQFCFVQLGTNDRGTIRGPQTTNYIQTEAKNLLDAIPSYCVPILMVSNPAIPVVGANLQQSDIRNALHMVARERAVDFVDNYGIFQGMDRLAYAKDQLHPNQWGYSVMATNIIKALEASVDTSVTPPEPPLETFAVKPDDAIFTVTAPSGTQIIDRDSSAAYLGRQRPYRMNATNGGDIYFEFAAKGKDFGIAYSSLSTNILDYEVLVDGVSQGRFSTKYLEAGGGTTVYRNIRWHSIPDDSASHTIRIVGKYRPDFPGTTQVLYIEAVLYKQGGGLSAVGGTIPDPEPPEVVQTLLPTDPRFVPHLPAGTQIVDREAPAARLGVQRLYRAGTSPSGDCSVSFNVKGPSFGFAFSATASNMLDYQLFIDGVSQGTFSMVLGEVGGAAASYQNERFHNVPNDGGTHAVQMIFKRRATWPEATHVAYLEAFLAKEGVTIT</sequence>
<dbReference type="EMBL" id="HE611333">
    <property type="protein sequence ID" value="CCE60816.1"/>
    <property type="molecule type" value="Genomic_DNA"/>
</dbReference>
<dbReference type="GeneID" id="12979173"/>
<gene>
    <name evidence="1" type="ORF">tf_63</name>
</gene>
<proteinExistence type="predicted"/>
<organism evidence="1 2">
    <name type="scientific">Pseudomonas phage tf</name>
    <dbReference type="NCBI Taxonomy" id="1114179"/>
    <lineage>
        <taxon>Viruses</taxon>
        <taxon>Duplodnaviria</taxon>
        <taxon>Heunggongvirae</taxon>
        <taxon>Uroviricota</taxon>
        <taxon>Caudoviricetes</taxon>
        <taxon>Krylovvirus</taxon>
        <taxon>Krylovvirus tf</taxon>
    </lineage>
</organism>
<dbReference type="CDD" id="cd00229">
    <property type="entry name" value="SGNH_hydrolase"/>
    <property type="match status" value="1"/>
</dbReference>
<reference evidence="1 2" key="1">
    <citation type="journal article" date="2012" name="PLoS ONE">
        <title>Genomic Analysis of Pseudomonas putida Phage tf with Localized Single-Strand DNA Interruptions.</title>
        <authorList>
            <person name="Glukhov A.S."/>
            <person name="Krutilina A.I."/>
            <person name="Shlyapnikov M.G."/>
            <person name="Severinov K."/>
            <person name="Lavysh D."/>
            <person name="Kochetkov V.V."/>
            <person name="McGrath J.W."/>
            <person name="de Leeuwe C."/>
            <person name="Shaburova O.V."/>
            <person name="Krylov V.N."/>
            <person name="Akulenko N.V."/>
            <person name="Kulakov L.A."/>
        </authorList>
    </citation>
    <scope>NUCLEOTIDE SEQUENCE [LARGE SCALE GENOMIC DNA]</scope>
</reference>
<dbReference type="PANTHER" id="PTHR30383">
    <property type="entry name" value="THIOESTERASE 1/PROTEASE 1/LYSOPHOSPHOLIPASE L1"/>
    <property type="match status" value="1"/>
</dbReference>
<dbReference type="GO" id="GO:0016798">
    <property type="term" value="F:hydrolase activity, acting on glycosyl bonds"/>
    <property type="evidence" value="ECO:0007669"/>
    <property type="project" value="UniProtKB-KW"/>
</dbReference>
<dbReference type="SUPFAM" id="SSF52266">
    <property type="entry name" value="SGNH hydrolase"/>
    <property type="match status" value="1"/>
</dbReference>
<keyword evidence="2" id="KW-1185">Reference proteome</keyword>
<dbReference type="Gene3D" id="3.30.750.60">
    <property type="entry name" value="Endosialidase, N-terminal extension domain"/>
    <property type="match status" value="1"/>
</dbReference>
<dbReference type="InterPro" id="IPR036514">
    <property type="entry name" value="SGNH_hydro_sf"/>
</dbReference>